<organism evidence="2 3">
    <name type="scientific">Lactobacillus gallinarum DSM 10532 = JCM 2011</name>
    <dbReference type="NCBI Taxonomy" id="1423748"/>
    <lineage>
        <taxon>Bacteria</taxon>
        <taxon>Bacillati</taxon>
        <taxon>Bacillota</taxon>
        <taxon>Bacilli</taxon>
        <taxon>Lactobacillales</taxon>
        <taxon>Lactobacillaceae</taxon>
        <taxon>Lactobacillus</taxon>
    </lineage>
</organism>
<feature type="transmembrane region" description="Helical" evidence="1">
    <location>
        <begin position="66"/>
        <end position="85"/>
    </location>
</feature>
<dbReference type="EMBL" id="AZEL01000050">
    <property type="protein sequence ID" value="KRL21101.1"/>
    <property type="molecule type" value="Genomic_DNA"/>
</dbReference>
<keyword evidence="1" id="KW-0472">Membrane</keyword>
<keyword evidence="1" id="KW-0812">Transmembrane</keyword>
<comment type="caution">
    <text evidence="2">The sequence shown here is derived from an EMBL/GenBank/DDBJ whole genome shotgun (WGS) entry which is preliminary data.</text>
</comment>
<evidence type="ECO:0000256" key="1">
    <source>
        <dbReference type="SAM" id="Phobius"/>
    </source>
</evidence>
<evidence type="ECO:0000313" key="2">
    <source>
        <dbReference type="EMBL" id="KRL21101.1"/>
    </source>
</evidence>
<feature type="transmembrane region" description="Helical" evidence="1">
    <location>
        <begin position="28"/>
        <end position="46"/>
    </location>
</feature>
<dbReference type="RefSeq" id="WP_025005454.1">
    <property type="nucleotide sequence ID" value="NZ_AZEL01000050.1"/>
</dbReference>
<dbReference type="Proteomes" id="UP000051311">
    <property type="component" value="Unassembled WGS sequence"/>
</dbReference>
<gene>
    <name evidence="2" type="ORF">FC37_GL001583</name>
</gene>
<dbReference type="eggNOG" id="ENOG50309TS">
    <property type="taxonomic scope" value="Bacteria"/>
</dbReference>
<dbReference type="STRING" id="1423748.FC37_GL001583"/>
<keyword evidence="1" id="KW-1133">Transmembrane helix</keyword>
<feature type="transmembrane region" description="Helical" evidence="1">
    <location>
        <begin position="106"/>
        <end position="126"/>
    </location>
</feature>
<proteinExistence type="predicted"/>
<dbReference type="AlphaFoldDB" id="A0A0R1NL17"/>
<dbReference type="OrthoDB" id="2321895at2"/>
<feature type="transmembrane region" description="Helical" evidence="1">
    <location>
        <begin position="138"/>
        <end position="163"/>
    </location>
</feature>
<accession>A0A0R1NL17</accession>
<dbReference type="PATRIC" id="fig|1423748.3.peg.1647"/>
<sequence length="165" mass="18710">MWAISKQKVENFFDRMTRSMNLDTKKILTWYSYILFIAPLLFWALIALRSGASDQSIKMIVIKQPAVAIVTIIAIVDFVLGYYLLLNKKQFLINRQTYRFLMVSQLIGQILVGNLLCGVLAILGMYKAKTLKKTQDNISPVVIAISLVAAVLSVLCFMLILLLEF</sequence>
<evidence type="ECO:0000313" key="3">
    <source>
        <dbReference type="Proteomes" id="UP000051311"/>
    </source>
</evidence>
<reference evidence="2 3" key="1">
    <citation type="journal article" date="2015" name="Genome Announc.">
        <title>Expanding the biotechnology potential of lactobacilli through comparative genomics of 213 strains and associated genera.</title>
        <authorList>
            <person name="Sun Z."/>
            <person name="Harris H.M."/>
            <person name="McCann A."/>
            <person name="Guo C."/>
            <person name="Argimon S."/>
            <person name="Zhang W."/>
            <person name="Yang X."/>
            <person name="Jeffery I.B."/>
            <person name="Cooney J.C."/>
            <person name="Kagawa T.F."/>
            <person name="Liu W."/>
            <person name="Song Y."/>
            <person name="Salvetti E."/>
            <person name="Wrobel A."/>
            <person name="Rasinkangas P."/>
            <person name="Parkhill J."/>
            <person name="Rea M.C."/>
            <person name="O'Sullivan O."/>
            <person name="Ritari J."/>
            <person name="Douillard F.P."/>
            <person name="Paul Ross R."/>
            <person name="Yang R."/>
            <person name="Briner A.E."/>
            <person name="Felis G.E."/>
            <person name="de Vos W.M."/>
            <person name="Barrangou R."/>
            <person name="Klaenhammer T.R."/>
            <person name="Caufield P.W."/>
            <person name="Cui Y."/>
            <person name="Zhang H."/>
            <person name="O'Toole P.W."/>
        </authorList>
    </citation>
    <scope>NUCLEOTIDE SEQUENCE [LARGE SCALE GENOMIC DNA]</scope>
    <source>
        <strain evidence="2 3">DSM 10532</strain>
    </source>
</reference>
<name>A0A0R1NL17_9LACO</name>
<dbReference type="GeneID" id="78202332"/>
<protein>
    <submittedName>
        <fullName evidence="2">Uncharacterized protein</fullName>
    </submittedName>
</protein>